<evidence type="ECO:0000313" key="3">
    <source>
        <dbReference type="EMBL" id="KAJ4928466.1"/>
    </source>
</evidence>
<evidence type="ECO:0000256" key="2">
    <source>
        <dbReference type="SAM" id="Phobius"/>
    </source>
</evidence>
<proteinExistence type="predicted"/>
<organism evidence="3 4">
    <name type="scientific">Pogonophryne albipinna</name>
    <dbReference type="NCBI Taxonomy" id="1090488"/>
    <lineage>
        <taxon>Eukaryota</taxon>
        <taxon>Metazoa</taxon>
        <taxon>Chordata</taxon>
        <taxon>Craniata</taxon>
        <taxon>Vertebrata</taxon>
        <taxon>Euteleostomi</taxon>
        <taxon>Actinopterygii</taxon>
        <taxon>Neopterygii</taxon>
        <taxon>Teleostei</taxon>
        <taxon>Neoteleostei</taxon>
        <taxon>Acanthomorphata</taxon>
        <taxon>Eupercaria</taxon>
        <taxon>Perciformes</taxon>
        <taxon>Notothenioidei</taxon>
        <taxon>Pogonophryne</taxon>
    </lineage>
</organism>
<comment type="caution">
    <text evidence="3">The sequence shown here is derived from an EMBL/GenBank/DDBJ whole genome shotgun (WGS) entry which is preliminary data.</text>
</comment>
<keyword evidence="2" id="KW-1133">Transmembrane helix</keyword>
<feature type="transmembrane region" description="Helical" evidence="2">
    <location>
        <begin position="26"/>
        <end position="48"/>
    </location>
</feature>
<name>A0AAD6FBD9_9TELE</name>
<feature type="compositionally biased region" description="Basic and acidic residues" evidence="1">
    <location>
        <begin position="1"/>
        <end position="16"/>
    </location>
</feature>
<dbReference type="EMBL" id="JAPTMU010000018">
    <property type="protein sequence ID" value="KAJ4928466.1"/>
    <property type="molecule type" value="Genomic_DNA"/>
</dbReference>
<sequence>MTDRVPRTGVPREEQRPVTPGPSSGAVIGGILGALAFIGIIVGIIFFIRKRQEDGEAPPKHKPPPPVKAGSSTEMLNKSSEPPTATETFPLRPEVYYETTGGEPGTNLDEESGGALNGGAPKVLDDSVKYDKVNELKDHANDGFRGNDFNHDQPAANISRGESFVSPAMYV</sequence>
<gene>
    <name evidence="3" type="ORF">JOQ06_016258</name>
</gene>
<keyword evidence="4" id="KW-1185">Reference proteome</keyword>
<keyword evidence="2" id="KW-0472">Membrane</keyword>
<accession>A0AAD6FBD9</accession>
<evidence type="ECO:0000313" key="4">
    <source>
        <dbReference type="Proteomes" id="UP001219934"/>
    </source>
</evidence>
<feature type="compositionally biased region" description="Polar residues" evidence="1">
    <location>
        <begin position="70"/>
        <end position="87"/>
    </location>
</feature>
<reference evidence="3" key="1">
    <citation type="submission" date="2022-11" db="EMBL/GenBank/DDBJ databases">
        <title>Chromosome-level genome of Pogonophryne albipinna.</title>
        <authorList>
            <person name="Jo E."/>
        </authorList>
    </citation>
    <scope>NUCLEOTIDE SEQUENCE</scope>
    <source>
        <strain evidence="3">SGF0006</strain>
        <tissue evidence="3">Muscle</tissue>
    </source>
</reference>
<keyword evidence="2" id="KW-0812">Transmembrane</keyword>
<protein>
    <submittedName>
        <fullName evidence="3">Uncharacterized protein</fullName>
    </submittedName>
</protein>
<feature type="region of interest" description="Disordered" evidence="1">
    <location>
        <begin position="1"/>
        <end position="25"/>
    </location>
</feature>
<evidence type="ECO:0000256" key="1">
    <source>
        <dbReference type="SAM" id="MobiDB-lite"/>
    </source>
</evidence>
<dbReference type="AlphaFoldDB" id="A0AAD6FBD9"/>
<feature type="region of interest" description="Disordered" evidence="1">
    <location>
        <begin position="54"/>
        <end position="123"/>
    </location>
</feature>
<dbReference type="Proteomes" id="UP001219934">
    <property type="component" value="Unassembled WGS sequence"/>
</dbReference>